<dbReference type="InterPro" id="IPR003891">
    <property type="entry name" value="Initiation_fac_eIF4g_MI"/>
</dbReference>
<dbReference type="GO" id="GO:0071013">
    <property type="term" value="C:catalytic step 2 spliceosome"/>
    <property type="evidence" value="ECO:0000318"/>
    <property type="project" value="GO_Central"/>
</dbReference>
<protein>
    <recommendedName>
        <fullName evidence="5">MI domain-containing protein</fullName>
    </recommendedName>
</protein>
<keyword evidence="2" id="KW-0810">Translation regulation</keyword>
<comment type="subcellular location">
    <subcellularLocation>
        <location evidence="1">Nucleus</location>
    </subcellularLocation>
</comment>
<evidence type="ECO:0000256" key="3">
    <source>
        <dbReference type="ARBA" id="ARBA00023242"/>
    </source>
</evidence>
<dbReference type="Proteomes" id="UP000011116">
    <property type="component" value="Chromosome 2H"/>
</dbReference>
<name>A0A8I6X8V2_HORVV</name>
<dbReference type="Pfam" id="PF02847">
    <property type="entry name" value="MA3"/>
    <property type="match status" value="1"/>
</dbReference>
<proteinExistence type="predicted"/>
<organism evidence="6 7">
    <name type="scientific">Hordeum vulgare subsp. vulgare</name>
    <name type="common">Domesticated barley</name>
    <dbReference type="NCBI Taxonomy" id="112509"/>
    <lineage>
        <taxon>Eukaryota</taxon>
        <taxon>Viridiplantae</taxon>
        <taxon>Streptophyta</taxon>
        <taxon>Embryophyta</taxon>
        <taxon>Tracheophyta</taxon>
        <taxon>Spermatophyta</taxon>
        <taxon>Magnoliopsida</taxon>
        <taxon>Liliopsida</taxon>
        <taxon>Poales</taxon>
        <taxon>Poaceae</taxon>
        <taxon>BOP clade</taxon>
        <taxon>Pooideae</taxon>
        <taxon>Triticodae</taxon>
        <taxon>Triticeae</taxon>
        <taxon>Hordeinae</taxon>
        <taxon>Hordeum</taxon>
    </lineage>
</organism>
<accession>A0A8I6X8V2</accession>
<evidence type="ECO:0000313" key="6">
    <source>
        <dbReference type="EnsemblPlants" id="HORVU.MOREX.r3.2HG0104130.1.CDS1"/>
    </source>
</evidence>
<reference evidence="7" key="1">
    <citation type="journal article" date="2012" name="Nature">
        <title>A physical, genetic and functional sequence assembly of the barley genome.</title>
        <authorList>
            <consortium name="The International Barley Genome Sequencing Consortium"/>
            <person name="Mayer K.F."/>
            <person name="Waugh R."/>
            <person name="Brown J.W."/>
            <person name="Schulman A."/>
            <person name="Langridge P."/>
            <person name="Platzer M."/>
            <person name="Fincher G.B."/>
            <person name="Muehlbauer G.J."/>
            <person name="Sato K."/>
            <person name="Close T.J."/>
            <person name="Wise R.P."/>
            <person name="Stein N."/>
        </authorList>
    </citation>
    <scope>NUCLEOTIDE SEQUENCE [LARGE SCALE GENOMIC DNA]</scope>
    <source>
        <strain evidence="7">cv. Morex</strain>
    </source>
</reference>
<evidence type="ECO:0000256" key="2">
    <source>
        <dbReference type="ARBA" id="ARBA00022845"/>
    </source>
</evidence>
<keyword evidence="7" id="KW-1185">Reference proteome</keyword>
<dbReference type="PROSITE" id="PS51366">
    <property type="entry name" value="MI"/>
    <property type="match status" value="1"/>
</dbReference>
<evidence type="ECO:0000256" key="4">
    <source>
        <dbReference type="SAM" id="MobiDB-lite"/>
    </source>
</evidence>
<feature type="compositionally biased region" description="Acidic residues" evidence="4">
    <location>
        <begin position="1"/>
        <end position="27"/>
    </location>
</feature>
<dbReference type="SMR" id="A0A8I6X8V2"/>
<dbReference type="GO" id="GO:0003723">
    <property type="term" value="F:RNA binding"/>
    <property type="evidence" value="ECO:0000318"/>
    <property type="project" value="GO_Central"/>
</dbReference>
<sequence>MLGVDPDGDGEDDEDKDDESDDDGEDMEVIKDETDANLMNLRRMIYQTIMSSAGAEEAGHKLLSVVRPGQEVELCGMLVECCKQERASNARFYGQLGQRLCGVGRAYRAGFDACFARCYAAAHRMGTDELRAAAGLFAHLLAADAVPWRGVLGGVRITEEDPTSSSRIFMKVMFQEMVEQLGVRVLGRRMNDDDNPVVRDALFPRDKAENTRFAINFFMAIELGGVTEPARKILSL</sequence>
<dbReference type="AlphaFoldDB" id="A0A8I6X8V2"/>
<evidence type="ECO:0000313" key="7">
    <source>
        <dbReference type="Proteomes" id="UP000011116"/>
    </source>
</evidence>
<dbReference type="Gramene" id="HORVU.MOREX.r3.2HG0104130.1">
    <property type="protein sequence ID" value="HORVU.MOREX.r3.2HG0104130.1.CDS1"/>
    <property type="gene ID" value="HORVU.MOREX.r3.2HG0104130"/>
</dbReference>
<feature type="domain" description="MI" evidence="5">
    <location>
        <begin position="40"/>
        <end position="156"/>
    </location>
</feature>
<dbReference type="EnsemblPlants" id="HORVU.MOREX.r3.2HG0104130.1">
    <property type="protein sequence ID" value="HORVU.MOREX.r3.2HG0104130.1.CDS1"/>
    <property type="gene ID" value="HORVU.MOREX.r3.2HG0104130"/>
</dbReference>
<reference evidence="6" key="2">
    <citation type="submission" date="2020-10" db="EMBL/GenBank/DDBJ databases">
        <authorList>
            <person name="Scholz U."/>
            <person name="Mascher M."/>
            <person name="Fiebig A."/>
        </authorList>
    </citation>
    <scope>NUCLEOTIDE SEQUENCE [LARGE SCALE GENOMIC DNA]</scope>
    <source>
        <strain evidence="6">cv. Morex</strain>
    </source>
</reference>
<evidence type="ECO:0000256" key="1">
    <source>
        <dbReference type="ARBA" id="ARBA00004123"/>
    </source>
</evidence>
<dbReference type="GO" id="GO:0006417">
    <property type="term" value="P:regulation of translation"/>
    <property type="evidence" value="ECO:0007669"/>
    <property type="project" value="UniProtKB-KW"/>
</dbReference>
<keyword evidence="3" id="KW-0539">Nucleus</keyword>
<reference evidence="6" key="3">
    <citation type="submission" date="2022-01" db="UniProtKB">
        <authorList>
            <consortium name="EnsemblPlants"/>
        </authorList>
    </citation>
    <scope>IDENTIFICATION</scope>
    <source>
        <strain evidence="6">subsp. vulgare</strain>
    </source>
</reference>
<feature type="region of interest" description="Disordered" evidence="4">
    <location>
        <begin position="1"/>
        <end position="32"/>
    </location>
</feature>
<dbReference type="PANTHER" id="PTHR18034:SF6">
    <property type="entry name" value="MI DOMAIN-CONTAINING PROTEIN"/>
    <property type="match status" value="1"/>
</dbReference>
<dbReference type="PANTHER" id="PTHR18034">
    <property type="entry name" value="CELL CYCLE CONTROL PROTEIN CWF22-RELATED"/>
    <property type="match status" value="1"/>
</dbReference>
<dbReference type="GO" id="GO:0000398">
    <property type="term" value="P:mRNA splicing, via spliceosome"/>
    <property type="evidence" value="ECO:0000318"/>
    <property type="project" value="GO_Central"/>
</dbReference>
<dbReference type="InterPro" id="IPR050781">
    <property type="entry name" value="CWC22_splicing_factor"/>
</dbReference>
<dbReference type="SMART" id="SM00544">
    <property type="entry name" value="MA3"/>
    <property type="match status" value="1"/>
</dbReference>
<evidence type="ECO:0000259" key="5">
    <source>
        <dbReference type="PROSITE" id="PS51366"/>
    </source>
</evidence>